<accession>A0A0E3K3V5</accession>
<reference evidence="2 4" key="2">
    <citation type="submission" date="2018-03" db="EMBL/GenBank/DDBJ databases">
        <title>Diversity of phytobeneficial traits revealed by whole-genome analysis of worldwide-isolated phenazine-producing Pseudomonas spp.</title>
        <authorList>
            <person name="Biessy A."/>
            <person name="Novinscak A."/>
            <person name="Blom J."/>
            <person name="Leger G."/>
            <person name="Thomashow L.S."/>
            <person name="Cazorla F.M."/>
            <person name="Josic D."/>
            <person name="Filion M."/>
        </authorList>
    </citation>
    <scope>NUCLEOTIDE SEQUENCE [LARGE SCALE GENOMIC DNA]</scope>
    <source>
        <strain evidence="2 4">30B</strain>
    </source>
</reference>
<protein>
    <submittedName>
        <fullName evidence="2">Uncharacterized protein</fullName>
    </submittedName>
</protein>
<gene>
    <name evidence="2" type="ORF">C4K03_2215</name>
    <name evidence="1" type="ORF">VO64_1352</name>
</gene>
<evidence type="ECO:0000313" key="2">
    <source>
        <dbReference type="EMBL" id="AZE54371.1"/>
    </source>
</evidence>
<name>A0A0E3K3V5_9PSED</name>
<dbReference type="EMBL" id="CP027754">
    <property type="protein sequence ID" value="AZE54371.1"/>
    <property type="molecule type" value="Genomic_DNA"/>
</dbReference>
<evidence type="ECO:0000313" key="4">
    <source>
        <dbReference type="Proteomes" id="UP000268696"/>
    </source>
</evidence>
<evidence type="ECO:0000313" key="1">
    <source>
        <dbReference type="EMBL" id="AKA81898.1"/>
    </source>
</evidence>
<dbReference type="Proteomes" id="UP000033099">
    <property type="component" value="Chromosome"/>
</dbReference>
<reference evidence="1 3" key="1">
    <citation type="journal article" date="2015" name="Genome Announc.">
        <title>Complete Genome Sequence of Biocontrol Strain Pseudomonas fluorescens LBUM223.</title>
        <authorList>
            <person name="Roquigny R."/>
            <person name="Arseneault T."/>
            <person name="Gadkar V.J."/>
            <person name="Novinscak A."/>
            <person name="Joly D.L."/>
            <person name="Filion M."/>
        </authorList>
    </citation>
    <scope>NUCLEOTIDE SEQUENCE [LARGE SCALE GENOMIC DNA]</scope>
    <source>
        <strain evidence="1 3">LBUM223</strain>
    </source>
</reference>
<dbReference type="EMBL" id="CP011117">
    <property type="protein sequence ID" value="AKA81898.1"/>
    <property type="molecule type" value="Genomic_DNA"/>
</dbReference>
<reference evidence="1" key="3">
    <citation type="submission" date="2018-04" db="EMBL/GenBank/DDBJ databases">
        <authorList>
            <person name="Roquigny R."/>
            <person name="Arseneault T."/>
            <person name="Joly D."/>
            <person name="Gadkar V.J."/>
            <person name="Novinscak A."/>
            <person name="Filion M."/>
        </authorList>
    </citation>
    <scope>NUCLEOTIDE SEQUENCE</scope>
    <source>
        <strain evidence="1">LBUM223</strain>
    </source>
</reference>
<dbReference type="KEGG" id="pfb:VO64_1352"/>
<dbReference type="Proteomes" id="UP000268696">
    <property type="component" value="Chromosome"/>
</dbReference>
<proteinExistence type="predicted"/>
<dbReference type="AlphaFoldDB" id="A0A0E3K3V5"/>
<organism evidence="2 4">
    <name type="scientific">Pseudomonas synxantha</name>
    <dbReference type="NCBI Taxonomy" id="47883"/>
    <lineage>
        <taxon>Bacteria</taxon>
        <taxon>Pseudomonadati</taxon>
        <taxon>Pseudomonadota</taxon>
        <taxon>Gammaproteobacteria</taxon>
        <taxon>Pseudomonadales</taxon>
        <taxon>Pseudomonadaceae</taxon>
        <taxon>Pseudomonas</taxon>
    </lineage>
</organism>
<evidence type="ECO:0000313" key="3">
    <source>
        <dbReference type="Proteomes" id="UP000033099"/>
    </source>
</evidence>
<sequence>MREIDAKCFCIFGMVQHIFTRIDLYPQEAASTFFNEML</sequence>